<keyword evidence="2" id="KW-0689">Ribosomal protein</keyword>
<dbReference type="EMBL" id="JACHEM010000024">
    <property type="protein sequence ID" value="MBB6439577.1"/>
    <property type="molecule type" value="Genomic_DNA"/>
</dbReference>
<accession>A0A7X0HKW1</accession>
<organism evidence="2 3">
    <name type="scientific">Streptomyces candidus</name>
    <dbReference type="NCBI Taxonomy" id="67283"/>
    <lineage>
        <taxon>Bacteria</taxon>
        <taxon>Bacillati</taxon>
        <taxon>Actinomycetota</taxon>
        <taxon>Actinomycetes</taxon>
        <taxon>Kitasatosporales</taxon>
        <taxon>Streptomycetaceae</taxon>
        <taxon>Streptomyces</taxon>
    </lineage>
</organism>
<dbReference type="Proteomes" id="UP000540423">
    <property type="component" value="Unassembled WGS sequence"/>
</dbReference>
<dbReference type="AlphaFoldDB" id="A0A7X0HKW1"/>
<comment type="caution">
    <text evidence="2">The sequence shown here is derived from an EMBL/GenBank/DDBJ whole genome shotgun (WGS) entry which is preliminary data.</text>
</comment>
<feature type="region of interest" description="Disordered" evidence="1">
    <location>
        <begin position="1"/>
        <end position="56"/>
    </location>
</feature>
<reference evidence="2 3" key="1">
    <citation type="submission" date="2020-08" db="EMBL/GenBank/DDBJ databases">
        <title>Genomic Encyclopedia of Type Strains, Phase IV (KMG-IV): sequencing the most valuable type-strain genomes for metagenomic binning, comparative biology and taxonomic classification.</title>
        <authorList>
            <person name="Goeker M."/>
        </authorList>
    </citation>
    <scope>NUCLEOTIDE SEQUENCE [LARGE SCALE GENOMIC DNA]</scope>
    <source>
        <strain evidence="2 3">DSM 40141</strain>
    </source>
</reference>
<proteinExistence type="predicted"/>
<sequence>MPKNVKNRRKSHAERERIKQKKAASGASYTSAQSGTAHRHLGPEIGPVDSSGFGADRRADMSTASALIGACIEQCKPCQASLADKVLSGDRLVIASLAGSVYSLLPSPGFAASPTTQRFHSVARGSGRSGDGSEVLAMVEALTAEDLESLLEDTLDVWAAAAPPRPEPAAATPAGGAEPDAEELRRYTGAGATAYLMSAGADQLLSAQEMAELPLHAEKSEAAGDPVVCFLCDAAIDVTAEPEVHIGLTTRTLSIDGRSLDTVQPVWTHPACGRARIWAWSELMAARQSRGLYVSPEDRQPEPARGLKGPKNADYTHFSLARNPGGGGMVPVVLVEPGEPDEHGIEGYLAARLSEGFKPVDLTGGEPFPVLTGWHLRCERGRMVSVMRAGAGAWYRQEGGYATPGKWRQAARTQGQALLLVVPAGSVGERQGDDWLAAMNRTAGAGHLLGGLVAVRGTLS</sequence>
<keyword evidence="3" id="KW-1185">Reference proteome</keyword>
<dbReference type="RefSeq" id="WP_185036116.1">
    <property type="nucleotide sequence ID" value="NZ_BNBN01000015.1"/>
</dbReference>
<feature type="compositionally biased region" description="Polar residues" evidence="1">
    <location>
        <begin position="27"/>
        <end position="36"/>
    </location>
</feature>
<keyword evidence="2" id="KW-0687">Ribonucleoprotein</keyword>
<name>A0A7X0HKW1_9ACTN</name>
<gene>
    <name evidence="2" type="ORF">HNQ79_006089</name>
</gene>
<evidence type="ECO:0000313" key="2">
    <source>
        <dbReference type="EMBL" id="MBB6439577.1"/>
    </source>
</evidence>
<dbReference type="GO" id="GO:0005840">
    <property type="term" value="C:ribosome"/>
    <property type="evidence" value="ECO:0007669"/>
    <property type="project" value="UniProtKB-KW"/>
</dbReference>
<feature type="compositionally biased region" description="Basic residues" evidence="1">
    <location>
        <begin position="1"/>
        <end position="22"/>
    </location>
</feature>
<evidence type="ECO:0000313" key="3">
    <source>
        <dbReference type="Proteomes" id="UP000540423"/>
    </source>
</evidence>
<protein>
    <submittedName>
        <fullName evidence="2">Ribosomal protein L12E/L44/L45/RPP1/RPP2</fullName>
    </submittedName>
</protein>
<evidence type="ECO:0000256" key="1">
    <source>
        <dbReference type="SAM" id="MobiDB-lite"/>
    </source>
</evidence>